<keyword evidence="1" id="KW-1133">Transmembrane helix</keyword>
<accession>A0A2S4HCH1</accession>
<reference evidence="2" key="1">
    <citation type="submission" date="2018-01" db="EMBL/GenBank/DDBJ databases">
        <authorList>
            <person name="Yu X.-D."/>
        </authorList>
    </citation>
    <scope>NUCLEOTIDE SEQUENCE</scope>
    <source>
        <strain evidence="2">ZX-21</strain>
    </source>
</reference>
<keyword evidence="1" id="KW-0812">Transmembrane</keyword>
<dbReference type="Proteomes" id="UP000237222">
    <property type="component" value="Unassembled WGS sequence"/>
</dbReference>
<evidence type="ECO:0000313" key="2">
    <source>
        <dbReference type="EMBL" id="POP51706.1"/>
    </source>
</evidence>
<feature type="transmembrane region" description="Helical" evidence="1">
    <location>
        <begin position="40"/>
        <end position="61"/>
    </location>
</feature>
<feature type="transmembrane region" description="Helical" evidence="1">
    <location>
        <begin position="111"/>
        <end position="133"/>
    </location>
</feature>
<dbReference type="PROSITE" id="PS51257">
    <property type="entry name" value="PROKAR_LIPOPROTEIN"/>
    <property type="match status" value="1"/>
</dbReference>
<organism evidence="2 3">
    <name type="scientific">Zhongshania marina</name>
    <dbReference type="NCBI Taxonomy" id="2304603"/>
    <lineage>
        <taxon>Bacteria</taxon>
        <taxon>Pseudomonadati</taxon>
        <taxon>Pseudomonadota</taxon>
        <taxon>Gammaproteobacteria</taxon>
        <taxon>Cellvibrionales</taxon>
        <taxon>Spongiibacteraceae</taxon>
        <taxon>Zhongshania</taxon>
    </lineage>
</organism>
<name>A0A2S4HCH1_9GAMM</name>
<dbReference type="RefSeq" id="WP_103685332.1">
    <property type="nucleotide sequence ID" value="NZ_PQGG01000035.1"/>
</dbReference>
<feature type="transmembrane region" description="Helical" evidence="1">
    <location>
        <begin position="145"/>
        <end position="166"/>
    </location>
</feature>
<dbReference type="OrthoDB" id="6383392at2"/>
<dbReference type="EMBL" id="PQGG01000035">
    <property type="protein sequence ID" value="POP51706.1"/>
    <property type="molecule type" value="Genomic_DNA"/>
</dbReference>
<gene>
    <name evidence="2" type="ORF">C0068_15205</name>
</gene>
<evidence type="ECO:0000313" key="3">
    <source>
        <dbReference type="Proteomes" id="UP000237222"/>
    </source>
</evidence>
<feature type="transmembrane region" description="Helical" evidence="1">
    <location>
        <begin position="172"/>
        <end position="196"/>
    </location>
</feature>
<comment type="caution">
    <text evidence="2">The sequence shown here is derived from an EMBL/GenBank/DDBJ whole genome shotgun (WGS) entry which is preliminary data.</text>
</comment>
<sequence length="207" mass="21558">MEFTNKRTVQITSYLLLALAATQACYTILHLAELSVPRQLLWGVECFLFTILTAFAGAAMVQAKSYHVGWSAIAFSAVLNVVQVSIGLTLFGPFREAASQLEALGPLAGGVVALSFMIYYAAKLLLGFTALIFGVAKMAGGGKALGGLTAMLGVVAMFANAILIVFGRDAFLPSGVAGGSGVFATLLLALCLTSVVREDPDALKKSS</sequence>
<keyword evidence="1" id="KW-0472">Membrane</keyword>
<feature type="transmembrane region" description="Helical" evidence="1">
    <location>
        <begin position="68"/>
        <end position="91"/>
    </location>
</feature>
<evidence type="ECO:0000256" key="1">
    <source>
        <dbReference type="SAM" id="Phobius"/>
    </source>
</evidence>
<protein>
    <submittedName>
        <fullName evidence="2">Thiamine biosynthesis protein ThiC</fullName>
    </submittedName>
</protein>
<proteinExistence type="predicted"/>
<dbReference type="AlphaFoldDB" id="A0A2S4HCH1"/>